<dbReference type="InterPro" id="IPR008878">
    <property type="entry name" value="Transposase_IS66_Orf2"/>
</dbReference>
<sequence>MMKRIAEGASRIFLTCGSTDFRKQIPGLVAMVTLNFKLDPYNDDYVFIFCNRKRDAIKVLRYDRNGFVLATKKLLDDMKFQWPRTPGEVKEITFQQVEWLLQGLEIEQKKAHHQVKINVKNCCF</sequence>
<evidence type="ECO:0000313" key="1">
    <source>
        <dbReference type="EMBL" id="VUX18237.1"/>
    </source>
</evidence>
<accession>A0A564UFE6</accession>
<dbReference type="PANTHER" id="PTHR36455:SF1">
    <property type="entry name" value="BLR8292 PROTEIN"/>
    <property type="match status" value="1"/>
</dbReference>
<dbReference type="Proteomes" id="UP000363661">
    <property type="component" value="Unassembled WGS sequence"/>
</dbReference>
<name>A0A564UFE6_9FIRM</name>
<gene>
    <name evidence="1" type="ORF">RTSSTS7063_02396</name>
</gene>
<reference evidence="1 2" key="1">
    <citation type="submission" date="2019-07" db="EMBL/GenBank/DDBJ databases">
        <authorList>
            <person name="Hibberd C M."/>
            <person name="Gehrig L. J."/>
            <person name="Chang H.-W."/>
            <person name="Venkatesh S."/>
        </authorList>
    </citation>
    <scope>NUCLEOTIDE SEQUENCE [LARGE SCALE GENOMIC DNA]</scope>
    <source>
        <strain evidence="1">Ruminococcus_torques_SSTS_Bg7063</strain>
    </source>
</reference>
<evidence type="ECO:0000313" key="2">
    <source>
        <dbReference type="Proteomes" id="UP000363661"/>
    </source>
</evidence>
<proteinExistence type="predicted"/>
<dbReference type="NCBIfam" id="NF033819">
    <property type="entry name" value="IS66_TnpB"/>
    <property type="match status" value="1"/>
</dbReference>
<dbReference type="RefSeq" id="WP_144367651.1">
    <property type="nucleotide sequence ID" value="NZ_CABHNA010000080.1"/>
</dbReference>
<organism evidence="1 2">
    <name type="scientific">[Ruminococcus] torques</name>
    <dbReference type="NCBI Taxonomy" id="33039"/>
    <lineage>
        <taxon>Bacteria</taxon>
        <taxon>Bacillati</taxon>
        <taxon>Bacillota</taxon>
        <taxon>Clostridia</taxon>
        <taxon>Lachnospirales</taxon>
        <taxon>Lachnospiraceae</taxon>
        <taxon>Mediterraneibacter</taxon>
    </lineage>
</organism>
<dbReference type="Pfam" id="PF05717">
    <property type="entry name" value="TnpB_IS66"/>
    <property type="match status" value="1"/>
</dbReference>
<dbReference type="EMBL" id="CABHNA010000080">
    <property type="protein sequence ID" value="VUX18237.1"/>
    <property type="molecule type" value="Genomic_DNA"/>
</dbReference>
<dbReference type="AlphaFoldDB" id="A0A564UFE6"/>
<keyword evidence="2" id="KW-1185">Reference proteome</keyword>
<dbReference type="PANTHER" id="PTHR36455">
    <property type="match status" value="1"/>
</dbReference>
<protein>
    <submittedName>
        <fullName evidence="1">IS66 Orf2 like protein</fullName>
    </submittedName>
</protein>